<dbReference type="AlphaFoldDB" id="A0A4R4WLW6"/>
<feature type="chain" id="PRO_5020641657" evidence="10">
    <location>
        <begin position="32"/>
        <end position="1203"/>
    </location>
</feature>
<evidence type="ECO:0000256" key="3">
    <source>
        <dbReference type="ARBA" id="ARBA00022670"/>
    </source>
</evidence>
<dbReference type="InterPro" id="IPR015500">
    <property type="entry name" value="Peptidase_S8_subtilisin-rel"/>
</dbReference>
<evidence type="ECO:0000256" key="4">
    <source>
        <dbReference type="ARBA" id="ARBA00022729"/>
    </source>
</evidence>
<feature type="signal peptide" evidence="10">
    <location>
        <begin position="1"/>
        <end position="31"/>
    </location>
</feature>
<feature type="active site" description="Charge relay system" evidence="7 8">
    <location>
        <position position="213"/>
    </location>
</feature>
<proteinExistence type="inferred from homology"/>
<dbReference type="Pfam" id="PF02225">
    <property type="entry name" value="PA"/>
    <property type="match status" value="1"/>
</dbReference>
<evidence type="ECO:0000256" key="2">
    <source>
        <dbReference type="ARBA" id="ARBA00022525"/>
    </source>
</evidence>
<evidence type="ECO:0000256" key="1">
    <source>
        <dbReference type="ARBA" id="ARBA00011073"/>
    </source>
</evidence>
<dbReference type="GO" id="GO:0006508">
    <property type="term" value="P:proteolysis"/>
    <property type="evidence" value="ECO:0007669"/>
    <property type="project" value="UniProtKB-KW"/>
</dbReference>
<evidence type="ECO:0000259" key="11">
    <source>
        <dbReference type="Pfam" id="PF00082"/>
    </source>
</evidence>
<feature type="active site" description="Charge relay system" evidence="7 8">
    <location>
        <position position="417"/>
    </location>
</feature>
<dbReference type="InterPro" id="IPR023828">
    <property type="entry name" value="Peptidase_S8_Ser-AS"/>
</dbReference>
<organism evidence="13 14">
    <name type="scientific">Nonomuraea diastatica</name>
    <dbReference type="NCBI Taxonomy" id="1848329"/>
    <lineage>
        <taxon>Bacteria</taxon>
        <taxon>Bacillati</taxon>
        <taxon>Actinomycetota</taxon>
        <taxon>Actinomycetes</taxon>
        <taxon>Streptosporangiales</taxon>
        <taxon>Streptosporangiaceae</taxon>
        <taxon>Nonomuraea</taxon>
    </lineage>
</organism>
<evidence type="ECO:0000313" key="14">
    <source>
        <dbReference type="Proteomes" id="UP000294543"/>
    </source>
</evidence>
<keyword evidence="6 8" id="KW-0720">Serine protease</keyword>
<feature type="domain" description="PA" evidence="12">
    <location>
        <begin position="784"/>
        <end position="856"/>
    </location>
</feature>
<dbReference type="InterPro" id="IPR036852">
    <property type="entry name" value="Peptidase_S8/S53_dom_sf"/>
</dbReference>
<dbReference type="PROSITE" id="PS00137">
    <property type="entry name" value="SUBTILASE_HIS"/>
    <property type="match status" value="1"/>
</dbReference>
<dbReference type="Proteomes" id="UP000294543">
    <property type="component" value="Unassembled WGS sequence"/>
</dbReference>
<feature type="domain" description="Peptidase S8/S53" evidence="11">
    <location>
        <begin position="204"/>
        <end position="463"/>
    </location>
</feature>
<keyword evidence="14" id="KW-1185">Reference proteome</keyword>
<dbReference type="InterPro" id="IPR023827">
    <property type="entry name" value="Peptidase_S8_Asp-AS"/>
</dbReference>
<name>A0A4R4WLW6_9ACTN</name>
<comment type="similarity">
    <text evidence="1 8 9">Belongs to the peptidase S8 family.</text>
</comment>
<dbReference type="PROSITE" id="PS00138">
    <property type="entry name" value="SUBTILASE_SER"/>
    <property type="match status" value="1"/>
</dbReference>
<dbReference type="SUPFAM" id="SSF52025">
    <property type="entry name" value="PA domain"/>
    <property type="match status" value="1"/>
</dbReference>
<evidence type="ECO:0000256" key="6">
    <source>
        <dbReference type="ARBA" id="ARBA00022825"/>
    </source>
</evidence>
<dbReference type="EMBL" id="SMKP01000100">
    <property type="protein sequence ID" value="TDD16705.1"/>
    <property type="molecule type" value="Genomic_DNA"/>
</dbReference>
<evidence type="ECO:0000313" key="13">
    <source>
        <dbReference type="EMBL" id="TDD16705.1"/>
    </source>
</evidence>
<dbReference type="PANTHER" id="PTHR43399:SF4">
    <property type="entry name" value="CELL WALL-ASSOCIATED PROTEASE"/>
    <property type="match status" value="1"/>
</dbReference>
<dbReference type="Gene3D" id="3.50.30.30">
    <property type="match status" value="1"/>
</dbReference>
<dbReference type="PROSITE" id="PS00136">
    <property type="entry name" value="SUBTILASE_ASP"/>
    <property type="match status" value="1"/>
</dbReference>
<comment type="caution">
    <text evidence="13">The sequence shown here is derived from an EMBL/GenBank/DDBJ whole genome shotgun (WGS) entry which is preliminary data.</text>
</comment>
<dbReference type="GO" id="GO:0004252">
    <property type="term" value="F:serine-type endopeptidase activity"/>
    <property type="evidence" value="ECO:0007669"/>
    <property type="project" value="UniProtKB-UniRule"/>
</dbReference>
<dbReference type="Gene3D" id="3.40.50.200">
    <property type="entry name" value="Peptidase S8/S53 domain"/>
    <property type="match status" value="1"/>
</dbReference>
<dbReference type="RefSeq" id="WP_132514096.1">
    <property type="nucleotide sequence ID" value="NZ_SMKP01000100.1"/>
</dbReference>
<evidence type="ECO:0000256" key="9">
    <source>
        <dbReference type="RuleBase" id="RU003355"/>
    </source>
</evidence>
<dbReference type="SUPFAM" id="SSF52743">
    <property type="entry name" value="Subtilisin-like"/>
    <property type="match status" value="1"/>
</dbReference>
<dbReference type="InterPro" id="IPR046450">
    <property type="entry name" value="PA_dom_sf"/>
</dbReference>
<dbReference type="PROSITE" id="PS51892">
    <property type="entry name" value="SUBTILASE"/>
    <property type="match status" value="1"/>
</dbReference>
<reference evidence="13 14" key="1">
    <citation type="submission" date="2019-03" db="EMBL/GenBank/DDBJ databases">
        <title>Draft genome sequences of novel Actinobacteria.</title>
        <authorList>
            <person name="Sahin N."/>
            <person name="Ay H."/>
            <person name="Saygin H."/>
        </authorList>
    </citation>
    <scope>NUCLEOTIDE SEQUENCE [LARGE SCALE GENOMIC DNA]</scope>
    <source>
        <strain evidence="13 14">KC712</strain>
    </source>
</reference>
<dbReference type="InterPro" id="IPR003137">
    <property type="entry name" value="PA_domain"/>
</dbReference>
<dbReference type="InterPro" id="IPR051048">
    <property type="entry name" value="Peptidase_S8/S53_subtilisin"/>
</dbReference>
<keyword evidence="4 10" id="KW-0732">Signal</keyword>
<feature type="active site" description="Charge relay system" evidence="7 8">
    <location>
        <position position="245"/>
    </location>
</feature>
<gene>
    <name evidence="13" type="ORF">E1294_30475</name>
</gene>
<keyword evidence="5 8" id="KW-0378">Hydrolase</keyword>
<dbReference type="Pfam" id="PF00082">
    <property type="entry name" value="Peptidase_S8"/>
    <property type="match status" value="1"/>
</dbReference>
<keyword evidence="3 8" id="KW-0645">Protease</keyword>
<dbReference type="InterPro" id="IPR000209">
    <property type="entry name" value="Peptidase_S8/S53_dom"/>
</dbReference>
<dbReference type="PRINTS" id="PR00723">
    <property type="entry name" value="SUBTILISIN"/>
</dbReference>
<evidence type="ECO:0000259" key="12">
    <source>
        <dbReference type="Pfam" id="PF02225"/>
    </source>
</evidence>
<evidence type="ECO:0000256" key="5">
    <source>
        <dbReference type="ARBA" id="ARBA00022801"/>
    </source>
</evidence>
<dbReference type="PANTHER" id="PTHR43399">
    <property type="entry name" value="SUBTILISIN-RELATED"/>
    <property type="match status" value="1"/>
</dbReference>
<keyword evidence="2" id="KW-0964">Secreted</keyword>
<sequence>MPLTGPFTSFTGVLAVALMATALAAPAGAHAARQEPAPQETDLTLITGDRVHYVDGPGEQDVVTVDRPAGARGGVRVQQADGDLYVLPDEAVPLIAADRLDARLFNVTGLAAMGYRGTPPVIVTYQGATPRSMTGAEVVRALPSVKGAALKVGADPRPFWTALTGPAERSGVGKVWLDGKAKVSLKESVPQVGAPQAWAGGLDGSGVTVAVLDTGVDDTHPDLKGRIAESTSFVPGEEVKDVNGHGTHVASTVAGTGAASDGANKGVAPGARLAVGKVLGDDGFGQESWIIAGMEWAATKAKVVSMSLGSSVPDGGADPMAVAVDTLSERHGTLFVIAAGNRGGKATIGAPGSAASALTVGAVDKADKRAGFSSMGPLSRSYGLKPDISAPGVAINAAHSSYNTEVSGPYWELSGTSMATPHVAGAAAILAQRHPDWPGQRIKDALMSAAEPLPYAPFEQGAGRLDVAAAARATLTATGSVATAFYDWPHAGDDPKSERTIAYRNDGDADVTLDLAVTGTEAATLSTGTLTVPARGAAEATLTVDPAALEAGDEVSGLVTATVREPVKEQAGETAGETVVRTAFGAVKERELYDLTLKVRDRQGEPATGRVVLAGFDGSMVPYEVAGERTLRLPPSTYVAYALLEVAGERADELGMALLVDPEITLGQDTEVVLDASTTRPLSVKTAKRGERRQLHLDFSRTVPDKQPIRLGYVVPVAYDNVYVSPTEKVKEGSFDYLTRWRMGEPALTLDPPGSPELVTTVQGGSTLTDGRTRLTTVAAGKGAAEDYAGVDARGKAVVVTRSAEVPPKERAAQAVAAGAKLLVVVNDRPGRLYESYGEALPIPVVLVTRDRGADLAGGQVTVTQKRYPSYLYDLVDLHEDAVPDRDLAFRPRGLAEVRGVYRGATTGQEGGGFRFNVQDGWGPAIGFREREHFPAVRTEWVTTGGGYTWYETHSIGGDDDWEMRDAHRTYRPGKRVTQEWFAPVVRPRLGTGYWGPFRTNNGGMQLNIAPLSDGTAGHSGGGGDERDTMSIALYQGDTLVKQSPGRSLTVFEGLPDEPSPYRVTLDVARDAQRWRTSTRTHTEWTFVSARPPAGSPYRTDIPMLQLDYDVRTLGPIARITLSGTTQEWLESPVKAEKATLAVSYDEGRTWQDATLVPGGEGKWTAVVRAGRTAGGSLSLKATAADTEGNTVDQEIIRAIVTE</sequence>
<evidence type="ECO:0000256" key="10">
    <source>
        <dbReference type="SAM" id="SignalP"/>
    </source>
</evidence>
<protein>
    <submittedName>
        <fullName evidence="13">Peptidase</fullName>
    </submittedName>
</protein>
<accession>A0A4R4WLW6</accession>
<dbReference type="OrthoDB" id="614750at2"/>
<evidence type="ECO:0000256" key="7">
    <source>
        <dbReference type="PIRSR" id="PIRSR615500-1"/>
    </source>
</evidence>
<evidence type="ECO:0000256" key="8">
    <source>
        <dbReference type="PROSITE-ProRule" id="PRU01240"/>
    </source>
</evidence>
<dbReference type="InterPro" id="IPR022398">
    <property type="entry name" value="Peptidase_S8_His-AS"/>
</dbReference>